<reference evidence="1 2" key="1">
    <citation type="submission" date="2023-06" db="EMBL/GenBank/DDBJ databases">
        <title>Pelomonas sp. PFR6 16S ribosomal RNA gene Genome sequencing and assembly.</title>
        <authorList>
            <person name="Woo H."/>
        </authorList>
    </citation>
    <scope>NUCLEOTIDE SEQUENCE [LARGE SCALE GENOMIC DNA]</scope>
    <source>
        <strain evidence="1 2">PFR6</strain>
    </source>
</reference>
<evidence type="ECO:0000313" key="2">
    <source>
        <dbReference type="Proteomes" id="UP001228044"/>
    </source>
</evidence>
<accession>A0ABT8DW71</accession>
<comment type="caution">
    <text evidence="1">The sequence shown here is derived from an EMBL/GenBank/DDBJ whole genome shotgun (WGS) entry which is preliminary data.</text>
</comment>
<sequence length="64" mass="6916">MGGQLNFAQEVHEGGFITSDAEIDRVELAALRDLVERLAAANGVDAELKAAMKRQVDTTSERLS</sequence>
<gene>
    <name evidence="1" type="ORF">QWJ38_19655</name>
</gene>
<dbReference type="RefSeq" id="WP_290360813.1">
    <property type="nucleotide sequence ID" value="NZ_JAUHHC010000005.1"/>
</dbReference>
<organism evidence="1 2">
    <name type="scientific">Roseateles violae</name>
    <dbReference type="NCBI Taxonomy" id="3058042"/>
    <lineage>
        <taxon>Bacteria</taxon>
        <taxon>Pseudomonadati</taxon>
        <taxon>Pseudomonadota</taxon>
        <taxon>Betaproteobacteria</taxon>
        <taxon>Burkholderiales</taxon>
        <taxon>Sphaerotilaceae</taxon>
        <taxon>Roseateles</taxon>
    </lineage>
</organism>
<protein>
    <submittedName>
        <fullName evidence="1">Uncharacterized protein</fullName>
    </submittedName>
</protein>
<keyword evidence="2" id="KW-1185">Reference proteome</keyword>
<name>A0ABT8DW71_9BURK</name>
<evidence type="ECO:0000313" key="1">
    <source>
        <dbReference type="EMBL" id="MDN3922512.1"/>
    </source>
</evidence>
<dbReference type="Proteomes" id="UP001228044">
    <property type="component" value="Unassembled WGS sequence"/>
</dbReference>
<dbReference type="EMBL" id="JAUHHC010000005">
    <property type="protein sequence ID" value="MDN3922512.1"/>
    <property type="molecule type" value="Genomic_DNA"/>
</dbReference>
<proteinExistence type="predicted"/>